<dbReference type="Proteomes" id="UP000202958">
    <property type="component" value="Segment"/>
</dbReference>
<keyword evidence="2" id="KW-1185">Reference proteome</keyword>
<gene>
    <name evidence="1" type="ORF">PHIN3_373</name>
</gene>
<evidence type="ECO:0000313" key="1">
    <source>
        <dbReference type="EMBL" id="AKF13636.1"/>
    </source>
</evidence>
<reference evidence="1 2" key="1">
    <citation type="submission" date="2015-04" db="EMBL/GenBank/DDBJ databases">
        <authorList>
            <person name="Hodson T.S."/>
            <person name="Hyde J.R."/>
            <person name="Schouten J.T."/>
            <person name="Crockett J.T."/>
            <person name="Smith T.A."/>
            <person name="Merrill B.D."/>
            <person name="Crook M.B."/>
            <person name="Griffitts J.S."/>
            <person name="Burnett S.H."/>
            <person name="Grose J.H."/>
            <person name="Breakwell D.P."/>
        </authorList>
    </citation>
    <scope>NUCLEOTIDE SEQUENCE [LARGE SCALE GENOMIC DNA]</scope>
</reference>
<accession>A0A0F6WD41</accession>
<sequence length="35" mass="3784">MRTVLLLEFAAVRVACVETEAKLRALVSALSFFGA</sequence>
<dbReference type="RefSeq" id="YP_009212613.1">
    <property type="nucleotide sequence ID" value="NC_028945.1"/>
</dbReference>
<dbReference type="KEGG" id="vg:26639108"/>
<evidence type="ECO:0000313" key="2">
    <source>
        <dbReference type="Proteomes" id="UP000202958"/>
    </source>
</evidence>
<organism evidence="1 2">
    <name type="scientific">Sinorhizobium phage phiN3</name>
    <dbReference type="NCBI Taxonomy" id="1647405"/>
    <lineage>
        <taxon>Viruses</taxon>
        <taxon>Duplodnaviria</taxon>
        <taxon>Heunggongvirae</taxon>
        <taxon>Uroviricota</taxon>
        <taxon>Caudoviricetes</taxon>
        <taxon>Emdodecavirus</taxon>
        <taxon>Emdodecavirus N3</taxon>
    </lineage>
</organism>
<protein>
    <submittedName>
        <fullName evidence="1">Uncharacterized protein</fullName>
    </submittedName>
</protein>
<dbReference type="GeneID" id="26639108"/>
<proteinExistence type="predicted"/>
<name>A0A0F6WD41_9CAUD</name>
<dbReference type="EMBL" id="KR052482">
    <property type="protein sequence ID" value="AKF13636.1"/>
    <property type="molecule type" value="Genomic_DNA"/>
</dbReference>